<dbReference type="SUPFAM" id="SSF52091">
    <property type="entry name" value="SpoIIaa-like"/>
    <property type="match status" value="1"/>
</dbReference>
<dbReference type="Proteomes" id="UP000549616">
    <property type="component" value="Unassembled WGS sequence"/>
</dbReference>
<comment type="caution">
    <text evidence="2">The sequence shown here is derived from an EMBL/GenBank/DDBJ whole genome shotgun (WGS) entry which is preliminary data.</text>
</comment>
<evidence type="ECO:0000313" key="3">
    <source>
        <dbReference type="Proteomes" id="UP000549616"/>
    </source>
</evidence>
<sequence>MTDSGRPMVDVRVAELDGVVTVAVAGEVDLLTAPSLAEALADAAGLAPRAVEVDLSAVDFLSVAGAAALARAAEQLALRVRPVSHASRVTLVAAGLDHLLA</sequence>
<dbReference type="InterPro" id="IPR036513">
    <property type="entry name" value="STAS_dom_sf"/>
</dbReference>
<dbReference type="PROSITE" id="PS50801">
    <property type="entry name" value="STAS"/>
    <property type="match status" value="1"/>
</dbReference>
<evidence type="ECO:0000259" key="1">
    <source>
        <dbReference type="PROSITE" id="PS50801"/>
    </source>
</evidence>
<dbReference type="RefSeq" id="WP_312861261.1">
    <property type="nucleotide sequence ID" value="NZ_JACCFK010000002.1"/>
</dbReference>
<evidence type="ECO:0000313" key="2">
    <source>
        <dbReference type="EMBL" id="NYI93286.1"/>
    </source>
</evidence>
<feature type="domain" description="STAS" evidence="1">
    <location>
        <begin position="9"/>
        <end position="101"/>
    </location>
</feature>
<organism evidence="2 3">
    <name type="scientific">Amycolatopsis endophytica</name>
    <dbReference type="NCBI Taxonomy" id="860233"/>
    <lineage>
        <taxon>Bacteria</taxon>
        <taxon>Bacillati</taxon>
        <taxon>Actinomycetota</taxon>
        <taxon>Actinomycetes</taxon>
        <taxon>Pseudonocardiales</taxon>
        <taxon>Pseudonocardiaceae</taxon>
        <taxon>Amycolatopsis</taxon>
    </lineage>
</organism>
<dbReference type="InterPro" id="IPR002645">
    <property type="entry name" value="STAS_dom"/>
</dbReference>
<dbReference type="EMBL" id="JACCFK010000002">
    <property type="protein sequence ID" value="NYI93286.1"/>
    <property type="molecule type" value="Genomic_DNA"/>
</dbReference>
<dbReference type="Gene3D" id="3.30.750.24">
    <property type="entry name" value="STAS domain"/>
    <property type="match status" value="1"/>
</dbReference>
<dbReference type="CDD" id="cd07043">
    <property type="entry name" value="STAS_anti-anti-sigma_factors"/>
    <property type="match status" value="1"/>
</dbReference>
<dbReference type="AlphaFoldDB" id="A0A853BFK2"/>
<dbReference type="Pfam" id="PF01740">
    <property type="entry name" value="STAS"/>
    <property type="match status" value="1"/>
</dbReference>
<protein>
    <submittedName>
        <fullName evidence="2">Anti-anti-sigma factor</fullName>
    </submittedName>
</protein>
<name>A0A853BFK2_9PSEU</name>
<accession>A0A853BFK2</accession>
<reference evidence="2 3" key="1">
    <citation type="submission" date="2020-07" db="EMBL/GenBank/DDBJ databases">
        <title>Sequencing the genomes of 1000 actinobacteria strains.</title>
        <authorList>
            <person name="Klenk H.-P."/>
        </authorList>
    </citation>
    <scope>NUCLEOTIDE SEQUENCE [LARGE SCALE GENOMIC DNA]</scope>
    <source>
        <strain evidence="2 3">DSM 104006</strain>
    </source>
</reference>
<proteinExistence type="predicted"/>
<gene>
    <name evidence="2" type="ORF">HNR02_006661</name>
</gene>
<keyword evidence="3" id="KW-1185">Reference proteome</keyword>